<dbReference type="OrthoDB" id="1440489at2"/>
<evidence type="ECO:0000259" key="1">
    <source>
        <dbReference type="Pfam" id="PF12081"/>
    </source>
</evidence>
<gene>
    <name evidence="2" type="ORF">E1J38_008210</name>
</gene>
<reference evidence="2 3" key="2">
    <citation type="submission" date="2019-07" db="EMBL/GenBank/DDBJ databases">
        <title>Seonamhaeicola sp. W255 draft genome.</title>
        <authorList>
            <person name="Zhang X.-Y."/>
            <person name="Zhang R."/>
            <person name="Zhong Y.-L."/>
            <person name="Du Z.-J."/>
        </authorList>
    </citation>
    <scope>NUCLEOTIDE SEQUENCE [LARGE SCALE GENOMIC DNA]</scope>
    <source>
        <strain evidence="2 3">W255</strain>
    </source>
</reference>
<feature type="domain" description="Gliding motility-associated protein GldM N-terminal" evidence="1">
    <location>
        <begin position="6"/>
        <end position="138"/>
    </location>
</feature>
<organism evidence="2 3">
    <name type="scientific">Seonamhaeicola sediminis</name>
    <dbReference type="NCBI Taxonomy" id="2528206"/>
    <lineage>
        <taxon>Bacteria</taxon>
        <taxon>Pseudomonadati</taxon>
        <taxon>Bacteroidota</taxon>
        <taxon>Flavobacteriia</taxon>
        <taxon>Flavobacteriales</taxon>
        <taxon>Flavobacteriaceae</taxon>
    </lineage>
</organism>
<sequence>MDYDSLTTEYLNYLSRTYYHLLNNSRIVDPSDYEGELTKVEYVNNMFFIKDNYSEKGKEFVAKMNNYRNEILKLIKDENLKYRINGILSSEDILIRNGKVKYLNYMYKDFPLIGVLTHMRYRENSIIDIEKDFICNLLIQQ</sequence>
<evidence type="ECO:0000313" key="3">
    <source>
        <dbReference type="Proteomes" id="UP000295814"/>
    </source>
</evidence>
<keyword evidence="3" id="KW-1185">Reference proteome</keyword>
<proteinExistence type="predicted"/>
<dbReference type="Proteomes" id="UP000295814">
    <property type="component" value="Unassembled WGS sequence"/>
</dbReference>
<dbReference type="EMBL" id="SMZJ02000004">
    <property type="protein sequence ID" value="TWO32839.1"/>
    <property type="molecule type" value="Genomic_DNA"/>
</dbReference>
<reference evidence="2 3" key="1">
    <citation type="submission" date="2019-03" db="EMBL/GenBank/DDBJ databases">
        <authorList>
            <person name="Zhong Y.L."/>
        </authorList>
    </citation>
    <scope>NUCLEOTIDE SEQUENCE [LARGE SCALE GENOMIC DNA]</scope>
    <source>
        <strain evidence="2 3">W255</strain>
    </source>
</reference>
<name>A0A562YE89_9FLAO</name>
<dbReference type="AlphaFoldDB" id="A0A562YE89"/>
<accession>A0A562YE89</accession>
<comment type="caution">
    <text evidence="2">The sequence shown here is derived from an EMBL/GenBank/DDBJ whole genome shotgun (WGS) entry which is preliminary data.</text>
</comment>
<dbReference type="Pfam" id="PF12081">
    <property type="entry name" value="GldM_1st"/>
    <property type="match status" value="1"/>
</dbReference>
<evidence type="ECO:0000313" key="2">
    <source>
        <dbReference type="EMBL" id="TWO32839.1"/>
    </source>
</evidence>
<protein>
    <recommendedName>
        <fullName evidence="1">Gliding motility-associated protein GldM N-terminal domain-containing protein</fullName>
    </recommendedName>
</protein>
<dbReference type="InterPro" id="IPR022720">
    <property type="entry name" value="Motility-assoc_prot_GldM_N"/>
</dbReference>
<dbReference type="RefSeq" id="WP_133355556.1">
    <property type="nucleotide sequence ID" value="NZ_SMZJ02000004.1"/>
</dbReference>